<feature type="compositionally biased region" description="Low complexity" evidence="1">
    <location>
        <begin position="170"/>
        <end position="182"/>
    </location>
</feature>
<feature type="region of interest" description="Disordered" evidence="1">
    <location>
        <begin position="99"/>
        <end position="188"/>
    </location>
</feature>
<sequence length="188" mass="21167">MPMPALRGAVPMRYAASLLLLVTTFFSFPFERASPIRIRFGIGKRTIKIYHPIRARCIATSIFGLFELETKSPPIYTTQKLTLEPRRLFLSAINHPIHRRPSPTVHEDTKPVPSAKRDPTGNGKSIGIPQGLCHGRRDAALRRPRERAARWRRHRRGVTTATSRRRARGSRTGTGITGSIIRDVTAEL</sequence>
<organism evidence="2 3">
    <name type="scientific">Phyllotreta striolata</name>
    <name type="common">Striped flea beetle</name>
    <name type="synonym">Crioceris striolata</name>
    <dbReference type="NCBI Taxonomy" id="444603"/>
    <lineage>
        <taxon>Eukaryota</taxon>
        <taxon>Metazoa</taxon>
        <taxon>Ecdysozoa</taxon>
        <taxon>Arthropoda</taxon>
        <taxon>Hexapoda</taxon>
        <taxon>Insecta</taxon>
        <taxon>Pterygota</taxon>
        <taxon>Neoptera</taxon>
        <taxon>Endopterygota</taxon>
        <taxon>Coleoptera</taxon>
        <taxon>Polyphaga</taxon>
        <taxon>Cucujiformia</taxon>
        <taxon>Chrysomeloidea</taxon>
        <taxon>Chrysomelidae</taxon>
        <taxon>Galerucinae</taxon>
        <taxon>Alticini</taxon>
        <taxon>Phyllotreta</taxon>
    </lineage>
</organism>
<gene>
    <name evidence="2" type="ORF">PHYEVI_LOCUS11448</name>
</gene>
<dbReference type="EMBL" id="OU900102">
    <property type="protein sequence ID" value="CAG9865206.1"/>
    <property type="molecule type" value="Genomic_DNA"/>
</dbReference>
<name>A0A9N9TX62_PHYSR</name>
<accession>A0A9N9TX62</accession>
<dbReference type="Proteomes" id="UP001153712">
    <property type="component" value="Chromosome 9"/>
</dbReference>
<dbReference type="AlphaFoldDB" id="A0A9N9TX62"/>
<protein>
    <submittedName>
        <fullName evidence="2">Uncharacterized protein</fullName>
    </submittedName>
</protein>
<feature type="compositionally biased region" description="Basic and acidic residues" evidence="1">
    <location>
        <begin position="135"/>
        <end position="149"/>
    </location>
</feature>
<evidence type="ECO:0000313" key="3">
    <source>
        <dbReference type="Proteomes" id="UP001153712"/>
    </source>
</evidence>
<evidence type="ECO:0000256" key="1">
    <source>
        <dbReference type="SAM" id="MobiDB-lite"/>
    </source>
</evidence>
<feature type="compositionally biased region" description="Basic and acidic residues" evidence="1">
    <location>
        <begin position="105"/>
        <end position="119"/>
    </location>
</feature>
<evidence type="ECO:0000313" key="2">
    <source>
        <dbReference type="EMBL" id="CAG9865206.1"/>
    </source>
</evidence>
<keyword evidence="3" id="KW-1185">Reference proteome</keyword>
<proteinExistence type="predicted"/>
<feature type="compositionally biased region" description="Basic residues" evidence="1">
    <location>
        <begin position="150"/>
        <end position="169"/>
    </location>
</feature>
<reference evidence="2" key="1">
    <citation type="submission" date="2022-01" db="EMBL/GenBank/DDBJ databases">
        <authorList>
            <person name="King R."/>
        </authorList>
    </citation>
    <scope>NUCLEOTIDE SEQUENCE</scope>
</reference>